<dbReference type="GO" id="GO:0046872">
    <property type="term" value="F:metal ion binding"/>
    <property type="evidence" value="ECO:0007669"/>
    <property type="project" value="UniProtKB-KW"/>
</dbReference>
<protein>
    <submittedName>
        <fullName evidence="7">TIGR00269 family protein</fullName>
    </submittedName>
</protein>
<reference evidence="7 8" key="1">
    <citation type="submission" date="2016-10" db="EMBL/GenBank/DDBJ databases">
        <authorList>
            <person name="de Groot N.N."/>
        </authorList>
    </citation>
    <scope>NUCLEOTIDE SEQUENCE [LARGE SCALE GENOMIC DNA]</scope>
    <source>
        <strain evidence="7 8">ASO4-2</strain>
    </source>
</reference>
<evidence type="ECO:0000256" key="3">
    <source>
        <dbReference type="PIRSR" id="PIRSR004976-51"/>
    </source>
</evidence>
<dbReference type="GO" id="GO:0002143">
    <property type="term" value="P:tRNA wobble position uridine thiolation"/>
    <property type="evidence" value="ECO:0007669"/>
    <property type="project" value="TreeGrafter"/>
</dbReference>
<dbReference type="GO" id="GO:0000049">
    <property type="term" value="F:tRNA binding"/>
    <property type="evidence" value="ECO:0007669"/>
    <property type="project" value="TreeGrafter"/>
</dbReference>
<evidence type="ECO:0000259" key="6">
    <source>
        <dbReference type="Pfam" id="PF22082"/>
    </source>
</evidence>
<dbReference type="STRING" id="617002.SAMN05660653_00605"/>
<dbReference type="Pfam" id="PF01171">
    <property type="entry name" value="ATP_bind_3"/>
    <property type="match status" value="1"/>
</dbReference>
<evidence type="ECO:0000313" key="8">
    <source>
        <dbReference type="Proteomes" id="UP000198771"/>
    </source>
</evidence>
<feature type="binding site" evidence="3">
    <location>
        <begin position="53"/>
        <end position="55"/>
    </location>
    <ligand>
        <name>ATP</name>
        <dbReference type="ChEBI" id="CHEBI:30616"/>
    </ligand>
</feature>
<dbReference type="InterPro" id="IPR054306">
    <property type="entry name" value="TtuA-like_LIM_N"/>
</dbReference>
<feature type="binding site" evidence="2">
    <location>
        <position position="25"/>
    </location>
    <ligand>
        <name>Zn(2+)</name>
        <dbReference type="ChEBI" id="CHEBI:29105"/>
        <label>1</label>
    </ligand>
</feature>
<feature type="binding site" evidence="2">
    <location>
        <position position="3"/>
    </location>
    <ligand>
        <name>Zn(2+)</name>
        <dbReference type="ChEBI" id="CHEBI:29105"/>
        <label>1</label>
    </ligand>
</feature>
<keyword evidence="2" id="KW-0479">Metal-binding</keyword>
<organism evidence="7 8">
    <name type="scientific">Desulfonatronum thiosulfatophilum</name>
    <dbReference type="NCBI Taxonomy" id="617002"/>
    <lineage>
        <taxon>Bacteria</taxon>
        <taxon>Pseudomonadati</taxon>
        <taxon>Thermodesulfobacteriota</taxon>
        <taxon>Desulfovibrionia</taxon>
        <taxon>Desulfovibrionales</taxon>
        <taxon>Desulfonatronaceae</taxon>
        <taxon>Desulfonatronum</taxon>
    </lineage>
</organism>
<dbReference type="GO" id="GO:0005524">
    <property type="term" value="F:ATP binding"/>
    <property type="evidence" value="ECO:0007669"/>
    <property type="project" value="UniProtKB-KW"/>
</dbReference>
<sequence>MKCRKCKALAAVALPSHNTAFCAECYPDFFRSQVERSIHRHKMIAPQERVLVAVSGGKDSLALIMQLQELGHDVHGLHVDLDIPDSSPEARRVCETFCESLNVPLTVVELRREGLSIPLVKSKIKRPICSVCGKLKRYYFNKFAIENNFSVLATGHNLDDEVSRLFANTVRWDSAYLSDQGPLLPATAGFASKIKPLYRLTEFEIANFCFLRGIEHVTAPCPYSAKASFPIYKGLWSDLETRMSGAKVQFYENFLRDGRPVFAAWADRKESALVACSSCGYPTSAETCGVCRIKNMVGQEQEA</sequence>
<accession>A0A1G6AVY5</accession>
<feature type="binding site" evidence="3">
    <location>
        <position position="155"/>
    </location>
    <ligand>
        <name>ATP</name>
        <dbReference type="ChEBI" id="CHEBI:30616"/>
    </ligand>
</feature>
<feature type="binding site" evidence="3">
    <location>
        <position position="160"/>
    </location>
    <ligand>
        <name>ATP</name>
        <dbReference type="ChEBI" id="CHEBI:30616"/>
    </ligand>
</feature>
<dbReference type="OrthoDB" id="9801054at2"/>
<dbReference type="PANTHER" id="PTHR11807:SF27">
    <property type="entry name" value="TRNA-5-METHYLURIDINE(54) 2-SULFURTRANSFERASE"/>
    <property type="match status" value="1"/>
</dbReference>
<feature type="binding site" evidence="2">
    <location>
        <position position="276"/>
    </location>
    <ligand>
        <name>Zn(2+)</name>
        <dbReference type="ChEBI" id="CHEBI:29105"/>
        <label>2</label>
    </ligand>
</feature>
<feature type="binding site" evidence="3">
    <location>
        <position position="59"/>
    </location>
    <ligand>
        <name>ATP</name>
        <dbReference type="ChEBI" id="CHEBI:30616"/>
    </ligand>
</feature>
<dbReference type="AlphaFoldDB" id="A0A1G6AVY5"/>
<feature type="domain" description="2-thiouridine synthetase TtuA-like N-terminal LIM" evidence="6">
    <location>
        <begin position="2"/>
        <end position="26"/>
    </location>
</feature>
<dbReference type="Gene3D" id="3.40.50.620">
    <property type="entry name" value="HUPs"/>
    <property type="match status" value="1"/>
</dbReference>
<dbReference type="InterPro" id="IPR035107">
    <property type="entry name" value="tRNA_thiolation_TtcA_Ctu1"/>
</dbReference>
<evidence type="ECO:0000313" key="7">
    <source>
        <dbReference type="EMBL" id="SDB12525.1"/>
    </source>
</evidence>
<feature type="binding site" evidence="3">
    <location>
        <position position="79"/>
    </location>
    <ligand>
        <name>ATP</name>
        <dbReference type="ChEBI" id="CHEBI:30616"/>
    </ligand>
</feature>
<keyword evidence="3" id="KW-0067">ATP-binding</keyword>
<keyword evidence="2" id="KW-0862">Zinc</keyword>
<evidence type="ECO:0000256" key="4">
    <source>
        <dbReference type="SAM" id="SignalP"/>
    </source>
</evidence>
<keyword evidence="3" id="KW-0547">Nucleotide-binding</keyword>
<dbReference type="EMBL" id="FMXO01000003">
    <property type="protein sequence ID" value="SDB12525.1"/>
    <property type="molecule type" value="Genomic_DNA"/>
</dbReference>
<proteinExistence type="predicted"/>
<evidence type="ECO:0000256" key="1">
    <source>
        <dbReference type="ARBA" id="ARBA00022679"/>
    </source>
</evidence>
<dbReference type="InterPro" id="IPR011063">
    <property type="entry name" value="TilS/TtcA_N"/>
</dbReference>
<feature type="binding site" evidence="2">
    <location>
        <position position="291"/>
    </location>
    <ligand>
        <name>Zn(2+)</name>
        <dbReference type="ChEBI" id="CHEBI:29105"/>
        <label>2</label>
    </ligand>
</feature>
<dbReference type="PANTHER" id="PTHR11807">
    <property type="entry name" value="ATPASES OF THE PP SUPERFAMILY-RELATED"/>
    <property type="match status" value="1"/>
</dbReference>
<dbReference type="SUPFAM" id="SSF52402">
    <property type="entry name" value="Adenine nucleotide alpha hydrolases-like"/>
    <property type="match status" value="1"/>
</dbReference>
<dbReference type="Proteomes" id="UP000198771">
    <property type="component" value="Unassembled WGS sequence"/>
</dbReference>
<feature type="binding site" evidence="2">
    <location>
        <position position="22"/>
    </location>
    <ligand>
        <name>Zn(2+)</name>
        <dbReference type="ChEBI" id="CHEBI:29105"/>
        <label>1</label>
    </ligand>
</feature>
<evidence type="ECO:0000256" key="2">
    <source>
        <dbReference type="PIRSR" id="PIRSR004976-50"/>
    </source>
</evidence>
<dbReference type="Pfam" id="PF22082">
    <property type="entry name" value="TtuA_LIM_N"/>
    <property type="match status" value="1"/>
</dbReference>
<feature type="signal peptide" evidence="4">
    <location>
        <begin position="1"/>
        <end position="22"/>
    </location>
</feature>
<keyword evidence="4" id="KW-0732">Signal</keyword>
<keyword evidence="1" id="KW-0808">Transferase</keyword>
<dbReference type="GO" id="GO:0016740">
    <property type="term" value="F:transferase activity"/>
    <property type="evidence" value="ECO:0007669"/>
    <property type="project" value="UniProtKB-KW"/>
</dbReference>
<evidence type="ECO:0000259" key="5">
    <source>
        <dbReference type="Pfam" id="PF01171"/>
    </source>
</evidence>
<feature type="binding site" evidence="2">
    <location>
        <position position="288"/>
    </location>
    <ligand>
        <name>Zn(2+)</name>
        <dbReference type="ChEBI" id="CHEBI:29105"/>
        <label>2</label>
    </ligand>
</feature>
<dbReference type="InterPro" id="IPR014729">
    <property type="entry name" value="Rossmann-like_a/b/a_fold"/>
</dbReference>
<keyword evidence="8" id="KW-1185">Reference proteome</keyword>
<feature type="chain" id="PRO_5011562672" evidence="4">
    <location>
        <begin position="23"/>
        <end position="303"/>
    </location>
</feature>
<feature type="domain" description="tRNA(Ile)-lysidine/2-thiocytidine synthase N-terminal" evidence="5">
    <location>
        <begin position="50"/>
        <end position="215"/>
    </location>
</feature>
<gene>
    <name evidence="7" type="ORF">SAMN05660653_00605</name>
</gene>
<name>A0A1G6AVY5_9BACT</name>
<dbReference type="RefSeq" id="WP_092117111.1">
    <property type="nucleotide sequence ID" value="NZ_FMXO01000003.1"/>
</dbReference>
<dbReference type="PIRSF" id="PIRSF004976">
    <property type="entry name" value="ATPase_YdaO"/>
    <property type="match status" value="1"/>
</dbReference>
<feature type="binding site" evidence="2">
    <location>
        <position position="6"/>
    </location>
    <ligand>
        <name>Zn(2+)</name>
        <dbReference type="ChEBI" id="CHEBI:29105"/>
        <label>1</label>
    </ligand>
</feature>
<dbReference type="GO" id="GO:0002144">
    <property type="term" value="C:cytosolic tRNA wobble base thiouridylase complex"/>
    <property type="evidence" value="ECO:0007669"/>
    <property type="project" value="TreeGrafter"/>
</dbReference>
<feature type="binding site" evidence="2">
    <location>
        <position position="279"/>
    </location>
    <ligand>
        <name>Zn(2+)</name>
        <dbReference type="ChEBI" id="CHEBI:29105"/>
        <label>2</label>
    </ligand>
</feature>